<evidence type="ECO:0000313" key="5">
    <source>
        <dbReference type="EMBL" id="ACR34082.1"/>
    </source>
</evidence>
<keyword evidence="3 4" id="KW-0328">Glycosyltransferase</keyword>
<dbReference type="GO" id="GO:0047262">
    <property type="term" value="F:polygalacturonate 4-alpha-galacturonosyltransferase activity"/>
    <property type="evidence" value="ECO:0007669"/>
    <property type="project" value="InterPro"/>
</dbReference>
<dbReference type="GO" id="GO:0071555">
    <property type="term" value="P:cell wall organization"/>
    <property type="evidence" value="ECO:0007669"/>
    <property type="project" value="UniProtKB-KW"/>
</dbReference>
<dbReference type="GO" id="GO:0045489">
    <property type="term" value="P:pectin biosynthetic process"/>
    <property type="evidence" value="ECO:0007669"/>
    <property type="project" value="UniProtKB-UniPathway"/>
</dbReference>
<dbReference type="PANTHER" id="PTHR32116">
    <property type="entry name" value="GALACTURONOSYLTRANSFERASE 4-RELATED"/>
    <property type="match status" value="1"/>
</dbReference>
<dbReference type="SUPFAM" id="SSF53448">
    <property type="entry name" value="Nucleotide-diphospho-sugar transferases"/>
    <property type="match status" value="1"/>
</dbReference>
<dbReference type="EMBL" id="BT083729">
    <property type="protein sequence ID" value="ACR34082.1"/>
    <property type="molecule type" value="mRNA"/>
</dbReference>
<evidence type="ECO:0000256" key="1">
    <source>
        <dbReference type="ARBA" id="ARBA00004877"/>
    </source>
</evidence>
<reference evidence="5" key="1">
    <citation type="journal article" date="2009" name="PLoS Genet.">
        <title>Sequencing, mapping, and analysis of 27,455 maize full-length cDNAs.</title>
        <authorList>
            <person name="Soderlund C."/>
            <person name="Descour A."/>
            <person name="Kudrna D."/>
            <person name="Bomhoff M."/>
            <person name="Boyd L."/>
            <person name="Currie J."/>
            <person name="Angelova A."/>
            <person name="Collura K."/>
            <person name="Wissotski M."/>
            <person name="Ashley E."/>
            <person name="Morrow D."/>
            <person name="Fernandes J."/>
            <person name="Walbot V."/>
            <person name="Yu Y."/>
        </authorList>
    </citation>
    <scope>NUCLEOTIDE SEQUENCE</scope>
    <source>
        <strain evidence="5">B73</strain>
    </source>
</reference>
<dbReference type="Pfam" id="PF01501">
    <property type="entry name" value="Glyco_transf_8"/>
    <property type="match status" value="1"/>
</dbReference>
<evidence type="ECO:0000256" key="2">
    <source>
        <dbReference type="ARBA" id="ARBA00006351"/>
    </source>
</evidence>
<dbReference type="EC" id="2.4.1.-" evidence="4"/>
<dbReference type="PANTHER" id="PTHR32116:SF99">
    <property type="entry name" value="POLYGALACTURONATE 4-ALPHA-GALACTURONOSYLTRANSFERASE"/>
    <property type="match status" value="1"/>
</dbReference>
<dbReference type="GO" id="GO:0000139">
    <property type="term" value="C:Golgi membrane"/>
    <property type="evidence" value="ECO:0007669"/>
    <property type="project" value="UniProtKB-SubCell"/>
</dbReference>
<accession>C4IYT2</accession>
<protein>
    <recommendedName>
        <fullName evidence="4">Hexosyltransferase</fullName>
        <ecNumber evidence="4">2.4.1.-</ecNumber>
    </recommendedName>
</protein>
<dbReference type="ExpressionAtlas" id="C4IYT2">
    <property type="expression patterns" value="baseline"/>
</dbReference>
<sequence length="203" mass="23499">MGQVLSKARDLLYDCKEITQRLRAMLQSADEQVRSLKKQSTFLSQLAAKTIPNGIHCLSMRLTIDYYLLSPEKRKFPNSENLENPDLYHYALFSDNVLAASVVVNSTIMNAKNENRLLWKLGTLPPGLLTFYKLTHPLDKSWHVLGLGYNPTVERSEIDNAAVIHYNGNMKPWLEIAMTKYRPYWTKYINYEHPYIHGCKFSQ</sequence>
<dbReference type="InterPro" id="IPR029993">
    <property type="entry name" value="GAUT"/>
</dbReference>
<keyword evidence="3 4" id="KW-0808">Transferase</keyword>
<dbReference type="UniPathway" id="UPA00845"/>
<comment type="similarity">
    <text evidence="2 4">Belongs to the glycosyltransferase 8 family.</text>
</comment>
<comment type="pathway">
    <text evidence="1 4">Glycan metabolism; pectin biosynthesis.</text>
</comment>
<dbReference type="InterPro" id="IPR002495">
    <property type="entry name" value="Glyco_trans_8"/>
</dbReference>
<evidence type="ECO:0000256" key="4">
    <source>
        <dbReference type="RuleBase" id="RU362027"/>
    </source>
</evidence>
<dbReference type="AlphaFoldDB" id="C4IYT2"/>
<organism evidence="5">
    <name type="scientific">Zea mays</name>
    <name type="common">Maize</name>
    <dbReference type="NCBI Taxonomy" id="4577"/>
    <lineage>
        <taxon>Eukaryota</taxon>
        <taxon>Viridiplantae</taxon>
        <taxon>Streptophyta</taxon>
        <taxon>Embryophyta</taxon>
        <taxon>Tracheophyta</taxon>
        <taxon>Spermatophyta</taxon>
        <taxon>Magnoliopsida</taxon>
        <taxon>Liliopsida</taxon>
        <taxon>Poales</taxon>
        <taxon>Poaceae</taxon>
        <taxon>PACMAD clade</taxon>
        <taxon>Panicoideae</taxon>
        <taxon>Andropogonodae</taxon>
        <taxon>Andropogoneae</taxon>
        <taxon>Tripsacinae</taxon>
        <taxon>Zea</taxon>
    </lineage>
</organism>
<keyword evidence="4" id="KW-0333">Golgi apparatus</keyword>
<keyword evidence="4" id="KW-0961">Cell wall biogenesis/degradation</keyword>
<name>C4IYT2_MAIZE</name>
<dbReference type="CAZy" id="GT8">
    <property type="family name" value="Glycosyltransferase Family 8"/>
</dbReference>
<dbReference type="Gene3D" id="3.90.550.10">
    <property type="entry name" value="Spore Coat Polysaccharide Biosynthesis Protein SpsA, Chain A"/>
    <property type="match status" value="1"/>
</dbReference>
<comment type="subcellular location">
    <subcellularLocation>
        <location evidence="4">Golgi apparatus membrane</location>
        <topology evidence="4">Single-pass type II membrane protein</topology>
    </subcellularLocation>
</comment>
<evidence type="ECO:0000256" key="3">
    <source>
        <dbReference type="ARBA" id="ARBA00022676"/>
    </source>
</evidence>
<dbReference type="InterPro" id="IPR029044">
    <property type="entry name" value="Nucleotide-diphossugar_trans"/>
</dbReference>
<proteinExistence type="evidence at transcript level"/>